<protein>
    <recommendedName>
        <fullName evidence="3">Helix-turn-helix domain-containing protein</fullName>
    </recommendedName>
</protein>
<reference evidence="1 2" key="1">
    <citation type="journal article" date="2018" name="Syst. Appl. Microbiol.">
        <title>Corynebacterium heidelbergense sp. nov., isolated from the preen glands of Egyptian geese (Alopochen aegyptiacus).</title>
        <authorList>
            <person name="Braun M.S."/>
            <person name="Wang E."/>
            <person name="Zimmermann S."/>
            <person name="Wink M."/>
        </authorList>
    </citation>
    <scope>NUCLEOTIDE SEQUENCE [LARGE SCALE GENOMIC DNA]</scope>
    <source>
        <strain evidence="1 2">DSM 104638</strain>
    </source>
</reference>
<evidence type="ECO:0000313" key="1">
    <source>
        <dbReference type="EMBL" id="RAV34907.1"/>
    </source>
</evidence>
<dbReference type="InterPro" id="IPR009061">
    <property type="entry name" value="DNA-bd_dom_put_sf"/>
</dbReference>
<organism evidence="1 2">
    <name type="scientific">Corynebacterium heidelbergense</name>
    <dbReference type="NCBI Taxonomy" id="2055947"/>
    <lineage>
        <taxon>Bacteria</taxon>
        <taxon>Bacillati</taxon>
        <taxon>Actinomycetota</taxon>
        <taxon>Actinomycetes</taxon>
        <taxon>Mycobacteriales</taxon>
        <taxon>Corynebacteriaceae</taxon>
        <taxon>Corynebacterium</taxon>
    </lineage>
</organism>
<evidence type="ECO:0008006" key="3">
    <source>
        <dbReference type="Google" id="ProtNLM"/>
    </source>
</evidence>
<dbReference type="SUPFAM" id="SSF46955">
    <property type="entry name" value="Putative DNA-binding domain"/>
    <property type="match status" value="1"/>
</dbReference>
<gene>
    <name evidence="1" type="ORF">CWC39_00785</name>
</gene>
<dbReference type="OrthoDB" id="9795636at2"/>
<dbReference type="RefSeq" id="WP_112768623.1">
    <property type="nucleotide sequence ID" value="NZ_CP063191.1"/>
</dbReference>
<dbReference type="AlphaFoldDB" id="A0A364VE35"/>
<proteinExistence type="predicted"/>
<name>A0A364VE35_9CORY</name>
<comment type="caution">
    <text evidence="1">The sequence shown here is derived from an EMBL/GenBank/DDBJ whole genome shotgun (WGS) entry which is preliminary data.</text>
</comment>
<evidence type="ECO:0000313" key="2">
    <source>
        <dbReference type="Proteomes" id="UP000251047"/>
    </source>
</evidence>
<accession>A0A364VE35</accession>
<sequence length="223" mass="25114">MDAEQLREHLAATPDLIRRHRARMMPGNVGYSDVPVFGGFGPSTPISVHALEMGDMEAAGVGTLARYCMAVGSIPPQPIRGFWWVNGECKGLGALGMDEDEFDLWGNPNGHDYLEPIRPTIAHLRAYAGEVVLTEGVEPILRAMEDVRWYSLKMFPNESEEWVSEEQAREISGRSERTLREWRNSGVVRHIKCGHGFEYSKEDLLTMMQVKMQNRNRGKTLPG</sequence>
<dbReference type="Proteomes" id="UP000251047">
    <property type="component" value="Unassembled WGS sequence"/>
</dbReference>
<dbReference type="EMBL" id="PHQP01000003">
    <property type="protein sequence ID" value="RAV34907.1"/>
    <property type="molecule type" value="Genomic_DNA"/>
</dbReference>